<evidence type="ECO:0000313" key="12">
    <source>
        <dbReference type="EMBL" id="KAL1551308.1"/>
    </source>
</evidence>
<protein>
    <submittedName>
        <fullName evidence="12">Late blight resistance protein R1B-16</fullName>
    </submittedName>
</protein>
<evidence type="ECO:0000313" key="13">
    <source>
        <dbReference type="Proteomes" id="UP001567538"/>
    </source>
</evidence>
<dbReference type="Proteomes" id="UP001567538">
    <property type="component" value="Unassembled WGS sequence"/>
</dbReference>
<comment type="caution">
    <text evidence="12">The sequence shown here is derived from an EMBL/GenBank/DDBJ whole genome shotgun (WGS) entry which is preliminary data.</text>
</comment>
<evidence type="ECO:0000256" key="3">
    <source>
        <dbReference type="ARBA" id="ARBA00022490"/>
    </source>
</evidence>
<dbReference type="InterPro" id="IPR058922">
    <property type="entry name" value="WHD_DRP"/>
</dbReference>
<dbReference type="InterPro" id="IPR002182">
    <property type="entry name" value="NB-ARC"/>
</dbReference>
<keyword evidence="5" id="KW-0677">Repeat</keyword>
<dbReference type="PANTHER" id="PTHR23155">
    <property type="entry name" value="DISEASE RESISTANCE PROTEIN RP"/>
    <property type="match status" value="1"/>
</dbReference>
<keyword evidence="3" id="KW-0963">Cytoplasm</keyword>
<dbReference type="FunFam" id="3.40.50.300:FF:001091">
    <property type="entry name" value="Probable disease resistance protein At1g61300"/>
    <property type="match status" value="1"/>
</dbReference>
<keyword evidence="13" id="KW-1185">Reference proteome</keyword>
<evidence type="ECO:0000256" key="5">
    <source>
        <dbReference type="ARBA" id="ARBA00022737"/>
    </source>
</evidence>
<dbReference type="Pfam" id="PF23559">
    <property type="entry name" value="WHD_DRP"/>
    <property type="match status" value="1"/>
</dbReference>
<dbReference type="InterPro" id="IPR044974">
    <property type="entry name" value="Disease_R_plants"/>
</dbReference>
<evidence type="ECO:0000256" key="7">
    <source>
        <dbReference type="ARBA" id="ARBA00022821"/>
    </source>
</evidence>
<comment type="subcellular location">
    <subcellularLocation>
        <location evidence="1">Cytoplasm</location>
    </subcellularLocation>
</comment>
<dbReference type="Gene3D" id="3.40.50.300">
    <property type="entry name" value="P-loop containing nucleotide triphosphate hydrolases"/>
    <property type="match status" value="1"/>
</dbReference>
<evidence type="ECO:0000256" key="2">
    <source>
        <dbReference type="ARBA" id="ARBA00008894"/>
    </source>
</evidence>
<evidence type="ECO:0000256" key="4">
    <source>
        <dbReference type="ARBA" id="ARBA00022614"/>
    </source>
</evidence>
<comment type="similarity">
    <text evidence="2">Belongs to the disease resistance NB-LRR family.</text>
</comment>
<keyword evidence="7" id="KW-0611">Plant defense</keyword>
<proteinExistence type="inferred from homology"/>
<feature type="domain" description="NB-ARC" evidence="10">
    <location>
        <begin position="163"/>
        <end position="331"/>
    </location>
</feature>
<accession>A0ABD1H4G1</accession>
<reference evidence="12 13" key="1">
    <citation type="submission" date="2024-06" db="EMBL/GenBank/DDBJ databases">
        <title>A chromosome level genome sequence of Diviner's sage (Salvia divinorum).</title>
        <authorList>
            <person name="Ford S.A."/>
            <person name="Ro D.-K."/>
            <person name="Ness R.W."/>
            <person name="Phillips M.A."/>
        </authorList>
    </citation>
    <scope>NUCLEOTIDE SEQUENCE [LARGE SCALE GENOMIC DNA]</scope>
    <source>
        <strain evidence="12">SAF-2024a</strain>
        <tissue evidence="12">Leaf</tissue>
    </source>
</reference>
<dbReference type="SUPFAM" id="SSF52540">
    <property type="entry name" value="P-loop containing nucleoside triphosphate hydrolases"/>
    <property type="match status" value="1"/>
</dbReference>
<evidence type="ECO:0000259" key="10">
    <source>
        <dbReference type="Pfam" id="PF00931"/>
    </source>
</evidence>
<dbReference type="EMBL" id="JBEAFC010000007">
    <property type="protein sequence ID" value="KAL1551308.1"/>
    <property type="molecule type" value="Genomic_DNA"/>
</dbReference>
<name>A0ABD1H4G1_SALDI</name>
<dbReference type="InterPro" id="IPR042197">
    <property type="entry name" value="Apaf_helical"/>
</dbReference>
<dbReference type="Gene3D" id="1.20.5.4130">
    <property type="match status" value="1"/>
</dbReference>
<dbReference type="InterPro" id="IPR036388">
    <property type="entry name" value="WH-like_DNA-bd_sf"/>
</dbReference>
<evidence type="ECO:0000259" key="11">
    <source>
        <dbReference type="Pfam" id="PF23559"/>
    </source>
</evidence>
<organism evidence="12 13">
    <name type="scientific">Salvia divinorum</name>
    <name type="common">Maria pastora</name>
    <name type="synonym">Diviner's sage</name>
    <dbReference type="NCBI Taxonomy" id="28513"/>
    <lineage>
        <taxon>Eukaryota</taxon>
        <taxon>Viridiplantae</taxon>
        <taxon>Streptophyta</taxon>
        <taxon>Embryophyta</taxon>
        <taxon>Tracheophyta</taxon>
        <taxon>Spermatophyta</taxon>
        <taxon>Magnoliopsida</taxon>
        <taxon>eudicotyledons</taxon>
        <taxon>Gunneridae</taxon>
        <taxon>Pentapetalae</taxon>
        <taxon>asterids</taxon>
        <taxon>lamiids</taxon>
        <taxon>Lamiales</taxon>
        <taxon>Lamiaceae</taxon>
        <taxon>Nepetoideae</taxon>
        <taxon>Mentheae</taxon>
        <taxon>Salviinae</taxon>
        <taxon>Salvia</taxon>
        <taxon>Salvia subgen. Calosphace</taxon>
    </lineage>
</organism>
<sequence>MAAAYAALVSLLNTMDQIQIHPRLSTCFDDCQFQSLREKVDFILDFVENYSDAVIPEKTGFLEDLAVNDEEATEAEDLMRRIAAAAHEAEDAIEVEAADRTHAAASTQQSPSFFHKIIQDMDSITENVAKVKEETGFIKPLPSPSRSLPPPPLATASIVGFDSYLERLWDQLTGHHAGRMIIPIVGMGGIGKTTLARKVYESSNILRNFNVHAWVTVSQEFSARKFFLQALSCLGVSSDDRDTTSDQQLSVELHKILFNRRYLIILDDVWSVDDWDRIKFYFPENKNRSRIVITTRESKLIDYLGFPPLAVDFLDGENSWDLFCAKAFAQRGCPSELEEVGRKIVEKCKGLPLAIVVIGGLLRESPKSQEYWEKIAKEEHLVLDSVEGYKPLNILYLSYKYLPVCLKLCVLYLGICADYGVEMSELIKLWVAEGFIKPNKTRSLEEVAEGYIDELVHRNLLFRAPLVLYRKMARFSVHDLLIKERQCFTPEKRYHVTVQSYPVRGGQRGG</sequence>
<keyword evidence="8" id="KW-0067">ATP-binding</keyword>
<dbReference type="AlphaFoldDB" id="A0ABD1H4G1"/>
<evidence type="ECO:0000256" key="1">
    <source>
        <dbReference type="ARBA" id="ARBA00004496"/>
    </source>
</evidence>
<dbReference type="GO" id="GO:0005524">
    <property type="term" value="F:ATP binding"/>
    <property type="evidence" value="ECO:0007669"/>
    <property type="project" value="UniProtKB-KW"/>
</dbReference>
<dbReference type="Gene3D" id="1.10.8.430">
    <property type="entry name" value="Helical domain of apoptotic protease-activating factors"/>
    <property type="match status" value="1"/>
</dbReference>
<keyword evidence="6" id="KW-0547">Nucleotide-binding</keyword>
<feature type="domain" description="Disease resistance protein winged helix" evidence="11">
    <location>
        <begin position="418"/>
        <end position="481"/>
    </location>
</feature>
<dbReference type="PANTHER" id="PTHR23155:SF1152">
    <property type="entry name" value="AAA+ ATPASE DOMAIN-CONTAINING PROTEIN"/>
    <property type="match status" value="1"/>
</dbReference>
<evidence type="ECO:0000256" key="6">
    <source>
        <dbReference type="ARBA" id="ARBA00022741"/>
    </source>
</evidence>
<dbReference type="GO" id="GO:0006952">
    <property type="term" value="P:defense response"/>
    <property type="evidence" value="ECO:0007669"/>
    <property type="project" value="UniProtKB-KW"/>
</dbReference>
<evidence type="ECO:0000256" key="9">
    <source>
        <dbReference type="SAM" id="Coils"/>
    </source>
</evidence>
<feature type="coiled-coil region" evidence="9">
    <location>
        <begin position="68"/>
        <end position="95"/>
    </location>
</feature>
<evidence type="ECO:0000256" key="8">
    <source>
        <dbReference type="ARBA" id="ARBA00022840"/>
    </source>
</evidence>
<dbReference type="Pfam" id="PF00931">
    <property type="entry name" value="NB-ARC"/>
    <property type="match status" value="1"/>
</dbReference>
<keyword evidence="4" id="KW-0433">Leucine-rich repeat</keyword>
<keyword evidence="9" id="KW-0175">Coiled coil</keyword>
<gene>
    <name evidence="12" type="ORF">AAHA92_19168</name>
</gene>
<dbReference type="Gene3D" id="1.10.10.10">
    <property type="entry name" value="Winged helix-like DNA-binding domain superfamily/Winged helix DNA-binding domain"/>
    <property type="match status" value="1"/>
</dbReference>
<dbReference type="GO" id="GO:0005737">
    <property type="term" value="C:cytoplasm"/>
    <property type="evidence" value="ECO:0007669"/>
    <property type="project" value="UniProtKB-SubCell"/>
</dbReference>
<dbReference type="InterPro" id="IPR027417">
    <property type="entry name" value="P-loop_NTPase"/>
</dbReference>
<dbReference type="PRINTS" id="PR00364">
    <property type="entry name" value="DISEASERSIST"/>
</dbReference>